<dbReference type="InterPro" id="IPR051522">
    <property type="entry name" value="ISC_assembly_LYR"/>
</dbReference>
<keyword evidence="3" id="KW-1185">Reference proteome</keyword>
<reference evidence="4" key="1">
    <citation type="submission" date="2017-02" db="UniProtKB">
        <authorList>
            <consortium name="WormBaseParasite"/>
        </authorList>
    </citation>
    <scope>IDENTIFICATION</scope>
</reference>
<dbReference type="PANTHER" id="PTHR13166">
    <property type="entry name" value="PROTEIN C6ORF149"/>
    <property type="match status" value="1"/>
</dbReference>
<dbReference type="WBParaSite" id="PTRK_0001584000.1">
    <property type="protein sequence ID" value="PTRK_0001584000.1"/>
    <property type="gene ID" value="PTRK_0001584000"/>
</dbReference>
<comment type="similarity">
    <text evidence="1">Belongs to the complex I LYR family.</text>
</comment>
<dbReference type="InterPro" id="IPR008011">
    <property type="entry name" value="Complex1_LYR_dom"/>
</dbReference>
<dbReference type="CDD" id="cd20264">
    <property type="entry name" value="Complex1_LYR_LYRM4"/>
    <property type="match status" value="1"/>
</dbReference>
<dbReference type="PANTHER" id="PTHR13166:SF7">
    <property type="entry name" value="LYR MOTIF-CONTAINING PROTEIN 4"/>
    <property type="match status" value="1"/>
</dbReference>
<dbReference type="Proteomes" id="UP000038045">
    <property type="component" value="Unplaced"/>
</dbReference>
<dbReference type="Pfam" id="PF05347">
    <property type="entry name" value="Complex1_LYR"/>
    <property type="match status" value="1"/>
</dbReference>
<organism evidence="3 4">
    <name type="scientific">Parastrongyloides trichosuri</name>
    <name type="common">Possum-specific nematode worm</name>
    <dbReference type="NCBI Taxonomy" id="131310"/>
    <lineage>
        <taxon>Eukaryota</taxon>
        <taxon>Metazoa</taxon>
        <taxon>Ecdysozoa</taxon>
        <taxon>Nematoda</taxon>
        <taxon>Chromadorea</taxon>
        <taxon>Rhabditida</taxon>
        <taxon>Tylenchina</taxon>
        <taxon>Panagrolaimomorpha</taxon>
        <taxon>Strongyloidoidea</taxon>
        <taxon>Strongyloididae</taxon>
        <taxon>Parastrongyloides</taxon>
    </lineage>
</organism>
<sequence>MSNLTKGAFLKLYRDLIRTSLDFPQYNYKKFFVRRIRDHFETIKNETDPTKLGTFYQEETRTLETLRRQVLISKSLANRPLVIEQKQ</sequence>
<dbReference type="GO" id="GO:1990221">
    <property type="term" value="C:L-cysteine desulfurase complex"/>
    <property type="evidence" value="ECO:0007669"/>
    <property type="project" value="TreeGrafter"/>
</dbReference>
<name>A0A0N5A2H7_PARTI</name>
<dbReference type="GO" id="GO:0016226">
    <property type="term" value="P:iron-sulfur cluster assembly"/>
    <property type="evidence" value="ECO:0007669"/>
    <property type="project" value="InterPro"/>
</dbReference>
<dbReference type="AlphaFoldDB" id="A0A0N5A2H7"/>
<dbReference type="GO" id="GO:0005739">
    <property type="term" value="C:mitochondrion"/>
    <property type="evidence" value="ECO:0007669"/>
    <property type="project" value="TreeGrafter"/>
</dbReference>
<proteinExistence type="inferred from homology"/>
<evidence type="ECO:0000256" key="1">
    <source>
        <dbReference type="ARBA" id="ARBA00009508"/>
    </source>
</evidence>
<evidence type="ECO:0000259" key="2">
    <source>
        <dbReference type="Pfam" id="PF05347"/>
    </source>
</evidence>
<evidence type="ECO:0000313" key="3">
    <source>
        <dbReference type="Proteomes" id="UP000038045"/>
    </source>
</evidence>
<dbReference type="InterPro" id="IPR045297">
    <property type="entry name" value="Complex1_LYR_LYRM4"/>
</dbReference>
<feature type="domain" description="Complex 1 LYR protein" evidence="2">
    <location>
        <begin position="9"/>
        <end position="61"/>
    </location>
</feature>
<protein>
    <submittedName>
        <fullName evidence="4">Complex1_LYR_dom domain-containing protein</fullName>
    </submittedName>
</protein>
<accession>A0A0N5A2H7</accession>
<dbReference type="STRING" id="131310.A0A0N5A2H7"/>
<evidence type="ECO:0000313" key="4">
    <source>
        <dbReference type="WBParaSite" id="PTRK_0001584000.1"/>
    </source>
</evidence>